<name>A0A4Y7PHL5_9AGAM</name>
<evidence type="ECO:0000313" key="3">
    <source>
        <dbReference type="Proteomes" id="UP000294933"/>
    </source>
</evidence>
<evidence type="ECO:0000256" key="1">
    <source>
        <dbReference type="SAM" id="MobiDB-lite"/>
    </source>
</evidence>
<proteinExistence type="predicted"/>
<evidence type="ECO:0000313" key="2">
    <source>
        <dbReference type="EMBL" id="TDL13900.1"/>
    </source>
</evidence>
<dbReference type="VEuPathDB" id="FungiDB:BD410DRAFT_846535"/>
<feature type="compositionally biased region" description="Polar residues" evidence="1">
    <location>
        <begin position="74"/>
        <end position="87"/>
    </location>
</feature>
<protein>
    <submittedName>
        <fullName evidence="2">Uncharacterized protein</fullName>
    </submittedName>
</protein>
<organism evidence="2 3">
    <name type="scientific">Rickenella mellea</name>
    <dbReference type="NCBI Taxonomy" id="50990"/>
    <lineage>
        <taxon>Eukaryota</taxon>
        <taxon>Fungi</taxon>
        <taxon>Dikarya</taxon>
        <taxon>Basidiomycota</taxon>
        <taxon>Agaricomycotina</taxon>
        <taxon>Agaricomycetes</taxon>
        <taxon>Hymenochaetales</taxon>
        <taxon>Rickenellaceae</taxon>
        <taxon>Rickenella</taxon>
    </lineage>
</organism>
<dbReference type="Proteomes" id="UP000294933">
    <property type="component" value="Unassembled WGS sequence"/>
</dbReference>
<reference evidence="2 3" key="1">
    <citation type="submission" date="2018-06" db="EMBL/GenBank/DDBJ databases">
        <title>A transcriptomic atlas of mushroom development highlights an independent origin of complex multicellularity.</title>
        <authorList>
            <consortium name="DOE Joint Genome Institute"/>
            <person name="Krizsan K."/>
            <person name="Almasi E."/>
            <person name="Merenyi Z."/>
            <person name="Sahu N."/>
            <person name="Viragh M."/>
            <person name="Koszo T."/>
            <person name="Mondo S."/>
            <person name="Kiss B."/>
            <person name="Balint B."/>
            <person name="Kues U."/>
            <person name="Barry K."/>
            <person name="Hegedus J.C."/>
            <person name="Henrissat B."/>
            <person name="Johnson J."/>
            <person name="Lipzen A."/>
            <person name="Ohm R."/>
            <person name="Nagy I."/>
            <person name="Pangilinan J."/>
            <person name="Yan J."/>
            <person name="Xiong Y."/>
            <person name="Grigoriev I.V."/>
            <person name="Hibbett D.S."/>
            <person name="Nagy L.G."/>
        </authorList>
    </citation>
    <scope>NUCLEOTIDE SEQUENCE [LARGE SCALE GENOMIC DNA]</scope>
    <source>
        <strain evidence="2 3">SZMC22713</strain>
    </source>
</reference>
<feature type="region of interest" description="Disordered" evidence="1">
    <location>
        <begin position="14"/>
        <end position="36"/>
    </location>
</feature>
<gene>
    <name evidence="2" type="ORF">BD410DRAFT_846535</name>
</gene>
<keyword evidence="3" id="KW-1185">Reference proteome</keyword>
<accession>A0A4Y7PHL5</accession>
<sequence length="87" mass="9668">MLRRSYERLWELKVEKKDPSTRPPPNSSLLDKGYSTPVTDADGGLEMLVCVLRDFCLSPPPSESPLSIYGPQLPTLNHIPTVSSLKT</sequence>
<feature type="region of interest" description="Disordered" evidence="1">
    <location>
        <begin position="66"/>
        <end position="87"/>
    </location>
</feature>
<dbReference type="EMBL" id="ML170436">
    <property type="protein sequence ID" value="TDL13900.1"/>
    <property type="molecule type" value="Genomic_DNA"/>
</dbReference>
<dbReference type="AlphaFoldDB" id="A0A4Y7PHL5"/>